<protein>
    <submittedName>
        <fullName evidence="1">DUF1315 domain-containing protein</fullName>
    </submittedName>
</protein>
<gene>
    <name evidence="1" type="ORF">C5O18_02640</name>
</gene>
<keyword evidence="2" id="KW-1185">Reference proteome</keyword>
<sequence>MNEAVLARMLQVLTPDIVASLRRAVELGKWPDGRRLTREQVETCLQAVIAWETKHLPEQERSGYIEKEEKEGEVCDDPAVVAEQQVKFLH</sequence>
<accession>A0A2P6AU23</accession>
<comment type="caution">
    <text evidence="1">The sequence shown here is derived from an EMBL/GenBank/DDBJ whole genome shotgun (WGS) entry which is preliminary data.</text>
</comment>
<name>A0A2P6AU23_9GAMM</name>
<evidence type="ECO:0000313" key="1">
    <source>
        <dbReference type="EMBL" id="PQA49355.1"/>
    </source>
</evidence>
<dbReference type="Proteomes" id="UP000243900">
    <property type="component" value="Unassembled WGS sequence"/>
</dbReference>
<proteinExistence type="predicted"/>
<dbReference type="InterPro" id="IPR009749">
    <property type="entry name" value="DUF1315"/>
</dbReference>
<dbReference type="EMBL" id="PTQZ01000032">
    <property type="protein sequence ID" value="PQA49355.1"/>
    <property type="molecule type" value="Genomic_DNA"/>
</dbReference>
<dbReference type="OrthoDB" id="5616307at2"/>
<dbReference type="Pfam" id="PF07023">
    <property type="entry name" value="DUF1315"/>
    <property type="match status" value="1"/>
</dbReference>
<evidence type="ECO:0000313" key="2">
    <source>
        <dbReference type="Proteomes" id="UP000243900"/>
    </source>
</evidence>
<reference evidence="2" key="1">
    <citation type="submission" date="2018-02" db="EMBL/GenBank/DDBJ databases">
        <title>Genome sequencing of Solimonas sp. HR-BB.</title>
        <authorList>
            <person name="Lee Y."/>
            <person name="Jeon C.O."/>
        </authorList>
    </citation>
    <scope>NUCLEOTIDE SEQUENCE [LARGE SCALE GENOMIC DNA]</scope>
    <source>
        <strain evidence="2">HR-E</strain>
    </source>
</reference>
<dbReference type="AlphaFoldDB" id="A0A2P6AU23"/>
<organism evidence="1 2">
    <name type="scientific">Amnimonas aquatica</name>
    <dbReference type="NCBI Taxonomy" id="2094561"/>
    <lineage>
        <taxon>Bacteria</taxon>
        <taxon>Pseudomonadati</taxon>
        <taxon>Pseudomonadota</taxon>
        <taxon>Gammaproteobacteria</taxon>
        <taxon>Moraxellales</taxon>
        <taxon>Moraxellaceae</taxon>
        <taxon>Amnimonas</taxon>
    </lineage>
</organism>
<dbReference type="RefSeq" id="WP_105191316.1">
    <property type="nucleotide sequence ID" value="NZ_PTQZ01000032.1"/>
</dbReference>